<evidence type="ECO:0000259" key="15">
    <source>
        <dbReference type="Pfam" id="PF20656"/>
    </source>
</evidence>
<dbReference type="Pfam" id="PF20659">
    <property type="entry name" value="MS_C"/>
    <property type="match status" value="1"/>
</dbReference>
<dbReference type="GO" id="GO:0004474">
    <property type="term" value="F:malate synthase activity"/>
    <property type="evidence" value="ECO:0007669"/>
    <property type="project" value="UniProtKB-UniRule"/>
</dbReference>
<dbReference type="Gene3D" id="1.20.1220.12">
    <property type="entry name" value="Malate synthase, domain III"/>
    <property type="match status" value="1"/>
</dbReference>
<feature type="binding site" evidence="10">
    <location>
        <position position="430"/>
    </location>
    <ligand>
        <name>Mg(2+)</name>
        <dbReference type="ChEBI" id="CHEBI:18420"/>
    </ligand>
</feature>
<comment type="subunit">
    <text evidence="10">Monomer.</text>
</comment>
<comment type="subcellular location">
    <subcellularLocation>
        <location evidence="10 13">Cytoplasm</location>
    </subcellularLocation>
</comment>
<dbReference type="InterPro" id="IPR048356">
    <property type="entry name" value="MS_N"/>
</dbReference>
<feature type="binding site" evidence="10">
    <location>
        <begin position="123"/>
        <end position="124"/>
    </location>
    <ligand>
        <name>acetyl-CoA</name>
        <dbReference type="ChEBI" id="CHEBI:57288"/>
    </ligand>
</feature>
<dbReference type="GO" id="GO:0006099">
    <property type="term" value="P:tricarboxylic acid cycle"/>
    <property type="evidence" value="ECO:0007669"/>
    <property type="project" value="UniProtKB-KW"/>
</dbReference>
<dbReference type="NCBIfam" id="NF002825">
    <property type="entry name" value="PRK02999.1"/>
    <property type="match status" value="1"/>
</dbReference>
<keyword evidence="5 10" id="KW-0808">Transferase</keyword>
<dbReference type="Pfam" id="PF20658">
    <property type="entry name" value="MSG_insertion"/>
    <property type="match status" value="1"/>
</dbReference>
<dbReference type="InterPro" id="IPR048355">
    <property type="entry name" value="MS_C"/>
</dbReference>
<dbReference type="InterPro" id="IPR011076">
    <property type="entry name" value="Malate_synth_sf"/>
</dbReference>
<dbReference type="InterPro" id="IPR048357">
    <property type="entry name" value="MSG_insertion"/>
</dbReference>
<dbReference type="SUPFAM" id="SSF51645">
    <property type="entry name" value="Malate synthase G"/>
    <property type="match status" value="1"/>
</dbReference>
<feature type="domain" description="Malate synthase TIM barrel" evidence="14">
    <location>
        <begin position="335"/>
        <end position="576"/>
    </location>
</feature>
<feature type="binding site" evidence="10">
    <location>
        <position position="458"/>
    </location>
    <ligand>
        <name>Mg(2+)</name>
        <dbReference type="ChEBI" id="CHEBI:18420"/>
    </ligand>
</feature>
<dbReference type="GO" id="GO:0046872">
    <property type="term" value="F:metal ion binding"/>
    <property type="evidence" value="ECO:0007669"/>
    <property type="project" value="UniProtKB-KW"/>
</dbReference>
<feature type="modified residue" description="Cysteine sulfenic acid (-SOH)" evidence="10">
    <location>
        <position position="615"/>
    </location>
</feature>
<comment type="catalytic activity">
    <reaction evidence="9 10 13">
        <text>glyoxylate + acetyl-CoA + H2O = (S)-malate + CoA + H(+)</text>
        <dbReference type="Rhea" id="RHEA:18181"/>
        <dbReference type="ChEBI" id="CHEBI:15377"/>
        <dbReference type="ChEBI" id="CHEBI:15378"/>
        <dbReference type="ChEBI" id="CHEBI:15589"/>
        <dbReference type="ChEBI" id="CHEBI:36655"/>
        <dbReference type="ChEBI" id="CHEBI:57287"/>
        <dbReference type="ChEBI" id="CHEBI:57288"/>
        <dbReference type="EC" id="2.3.3.9"/>
    </reaction>
</comment>
<feature type="active site" description="Proton acceptor" evidence="10 12">
    <location>
        <position position="338"/>
    </location>
</feature>
<evidence type="ECO:0000259" key="16">
    <source>
        <dbReference type="Pfam" id="PF20658"/>
    </source>
</evidence>
<evidence type="ECO:0000259" key="17">
    <source>
        <dbReference type="Pfam" id="PF20659"/>
    </source>
</evidence>
<comment type="cofactor">
    <cofactor evidence="1 10">
        <name>Mg(2+)</name>
        <dbReference type="ChEBI" id="CHEBI:18420"/>
    </cofactor>
</comment>
<evidence type="ECO:0000256" key="13">
    <source>
        <dbReference type="RuleBase" id="RU003572"/>
    </source>
</evidence>
<dbReference type="NCBIfam" id="TIGR01345">
    <property type="entry name" value="malate_syn_G"/>
    <property type="match status" value="1"/>
</dbReference>
<protein>
    <recommendedName>
        <fullName evidence="10 11">Malate synthase G</fullName>
        <ecNumber evidence="10 11">2.3.3.9</ecNumber>
    </recommendedName>
</protein>
<keyword evidence="8 10" id="KW-0558">Oxidation</keyword>
<dbReference type="Pfam" id="PF01274">
    <property type="entry name" value="MS_TIM-barrel"/>
    <property type="match status" value="1"/>
</dbReference>
<feature type="binding site" evidence="10">
    <location>
        <position position="274"/>
    </location>
    <ligand>
        <name>acetyl-CoA</name>
        <dbReference type="ChEBI" id="CHEBI:57288"/>
    </ligand>
</feature>
<dbReference type="InterPro" id="IPR001465">
    <property type="entry name" value="Malate_synthase_TIM"/>
</dbReference>
<comment type="pathway">
    <text evidence="10 13">Carbohydrate metabolism; glyoxylate cycle; (S)-malate from isocitrate: step 2/2.</text>
</comment>
<keyword evidence="6 10" id="KW-0479">Metal-binding</keyword>
<dbReference type="InterPro" id="IPR046363">
    <property type="entry name" value="MS_N_TIM-barrel_dom"/>
</dbReference>
<evidence type="ECO:0000256" key="3">
    <source>
        <dbReference type="ARBA" id="ARBA00022490"/>
    </source>
</evidence>
<keyword evidence="4 10" id="KW-0816">Tricarboxylic acid cycle</keyword>
<dbReference type="EMBL" id="JBDIVD010000001">
    <property type="protein sequence ID" value="MEN3154069.1"/>
    <property type="molecule type" value="Genomic_DNA"/>
</dbReference>
<accession>A0ABD5KVG1</accession>
<dbReference type="HAMAP" id="MF_00641">
    <property type="entry name" value="Malate_synth_G"/>
    <property type="match status" value="1"/>
</dbReference>
<evidence type="ECO:0000256" key="9">
    <source>
        <dbReference type="ARBA" id="ARBA00047918"/>
    </source>
</evidence>
<evidence type="ECO:0000256" key="2">
    <source>
        <dbReference type="ARBA" id="ARBA00022435"/>
    </source>
</evidence>
<evidence type="ECO:0000256" key="7">
    <source>
        <dbReference type="ARBA" id="ARBA00022842"/>
    </source>
</evidence>
<evidence type="ECO:0000256" key="4">
    <source>
        <dbReference type="ARBA" id="ARBA00022532"/>
    </source>
</evidence>
<reference evidence="18 19" key="2">
    <citation type="submission" date="2024-05" db="EMBL/GenBank/DDBJ databases">
        <authorList>
            <person name="Zheng X."/>
        </authorList>
    </citation>
    <scope>NUCLEOTIDE SEQUENCE [LARGE SCALE GENOMIC DNA]</scope>
    <source>
        <strain evidence="18 19">C4-10</strain>
    </source>
</reference>
<evidence type="ECO:0000256" key="8">
    <source>
        <dbReference type="ARBA" id="ARBA00023097"/>
    </source>
</evidence>
<dbReference type="EC" id="2.3.3.9" evidence="10 11"/>
<evidence type="ECO:0000256" key="5">
    <source>
        <dbReference type="ARBA" id="ARBA00022679"/>
    </source>
</evidence>
<keyword evidence="7 10" id="KW-0460">Magnesium</keyword>
<dbReference type="InterPro" id="IPR044856">
    <property type="entry name" value="Malate_synth_C_sf"/>
</dbReference>
<dbReference type="PANTHER" id="PTHR42739:SF1">
    <property type="entry name" value="MALATE SYNTHASE G"/>
    <property type="match status" value="1"/>
</dbReference>
<keyword evidence="18" id="KW-0012">Acyltransferase</keyword>
<evidence type="ECO:0000256" key="1">
    <source>
        <dbReference type="ARBA" id="ARBA00001946"/>
    </source>
</evidence>
<feature type="binding site" evidence="10">
    <location>
        <position position="311"/>
    </location>
    <ligand>
        <name>acetyl-CoA</name>
        <dbReference type="ChEBI" id="CHEBI:57288"/>
    </ligand>
</feature>
<proteinExistence type="inferred from homology"/>
<dbReference type="RefSeq" id="WP_098999479.1">
    <property type="nucleotide sequence ID" value="NZ_CP025621.1"/>
</dbReference>
<feature type="binding site" evidence="10">
    <location>
        <position position="430"/>
    </location>
    <ligand>
        <name>glyoxylate</name>
        <dbReference type="ChEBI" id="CHEBI:36655"/>
    </ligand>
</feature>
<feature type="binding site" evidence="10">
    <location>
        <position position="116"/>
    </location>
    <ligand>
        <name>acetyl-CoA</name>
        <dbReference type="ChEBI" id="CHEBI:57288"/>
    </ligand>
</feature>
<feature type="domain" description="Malate synthase N-terminal" evidence="15">
    <location>
        <begin position="16"/>
        <end position="73"/>
    </location>
</feature>
<evidence type="ECO:0000313" key="19">
    <source>
        <dbReference type="Proteomes" id="UP001418804"/>
    </source>
</evidence>
<feature type="domain" description="Malate synthase G alpha-beta insertion" evidence="16">
    <location>
        <begin position="158"/>
        <end position="233"/>
    </location>
</feature>
<dbReference type="AlphaFoldDB" id="A0ABD5KVG1"/>
<feature type="active site" description="Proton donor" evidence="10 12">
    <location>
        <position position="629"/>
    </location>
</feature>
<evidence type="ECO:0000256" key="10">
    <source>
        <dbReference type="HAMAP-Rule" id="MF_00641"/>
    </source>
</evidence>
<dbReference type="Gene3D" id="3.20.20.360">
    <property type="entry name" value="Malate synthase, domain 3"/>
    <property type="match status" value="2"/>
</dbReference>
<feature type="domain" description="Malate synthase C-terminal" evidence="17">
    <location>
        <begin position="589"/>
        <end position="680"/>
    </location>
</feature>
<evidence type="ECO:0000259" key="14">
    <source>
        <dbReference type="Pfam" id="PF01274"/>
    </source>
</evidence>
<comment type="caution">
    <text evidence="10">Lacks conserved residue(s) required for the propagation of feature annotation.</text>
</comment>
<feature type="binding site" evidence="10">
    <location>
        <begin position="455"/>
        <end position="458"/>
    </location>
    <ligand>
        <name>glyoxylate</name>
        <dbReference type="ChEBI" id="CHEBI:36655"/>
    </ligand>
</feature>
<gene>
    <name evidence="10" type="primary">glcB</name>
    <name evidence="18" type="ORF">ABDD91_14580</name>
</gene>
<comment type="similarity">
    <text evidence="10 13">Belongs to the malate synthase family. GlcB subfamily.</text>
</comment>
<feature type="binding site" evidence="10">
    <location>
        <position position="539"/>
    </location>
    <ligand>
        <name>acetyl-CoA</name>
        <dbReference type="ChEBI" id="CHEBI:57288"/>
    </ligand>
</feature>
<dbReference type="Proteomes" id="UP001418804">
    <property type="component" value="Unassembled WGS sequence"/>
</dbReference>
<evidence type="ECO:0000313" key="18">
    <source>
        <dbReference type="EMBL" id="MEN3154069.1"/>
    </source>
</evidence>
<reference evidence="18 19" key="1">
    <citation type="submission" date="2024-05" db="EMBL/GenBank/DDBJ databases">
        <title>The mechanism of isolation and screening of efficient mineral weathering bacteria priestia aryabhattai c4-10 with weathered biotite.</title>
        <authorList>
            <person name="Yang S."/>
        </authorList>
    </citation>
    <scope>NUCLEOTIDE SEQUENCE [LARGE SCALE GENOMIC DNA]</scope>
    <source>
        <strain evidence="18 19">C4-10</strain>
    </source>
</reference>
<dbReference type="PANTHER" id="PTHR42739">
    <property type="entry name" value="MALATE SYNTHASE G"/>
    <property type="match status" value="1"/>
</dbReference>
<evidence type="ECO:0000256" key="12">
    <source>
        <dbReference type="PIRSR" id="PIRSR601465-50"/>
    </source>
</evidence>
<name>A0ABD5KVG1_PRIAR</name>
<comment type="caution">
    <text evidence="18">The sequence shown here is derived from an EMBL/GenBank/DDBJ whole genome shotgun (WGS) entry which is preliminary data.</text>
</comment>
<comment type="function">
    <text evidence="10">Involved in the glycolate utilization. Catalyzes the condensation and subsequent hydrolysis of acetyl-coenzyme A (acetyl-CoA) and glyoxylate to form malate and CoA.</text>
</comment>
<feature type="binding site" evidence="10">
    <location>
        <position position="338"/>
    </location>
    <ligand>
        <name>glyoxylate</name>
        <dbReference type="ChEBI" id="CHEBI:36655"/>
    </ligand>
</feature>
<dbReference type="Pfam" id="PF20656">
    <property type="entry name" value="MS_N"/>
    <property type="match status" value="1"/>
</dbReference>
<organism evidence="18 19">
    <name type="scientific">Priestia aryabhattai</name>
    <name type="common">Bacillus aryabhattai</name>
    <dbReference type="NCBI Taxonomy" id="412384"/>
    <lineage>
        <taxon>Bacteria</taxon>
        <taxon>Bacillati</taxon>
        <taxon>Bacillota</taxon>
        <taxon>Bacilli</taxon>
        <taxon>Bacillales</taxon>
        <taxon>Bacillaceae</taxon>
        <taxon>Priestia</taxon>
    </lineage>
</organism>
<dbReference type="GO" id="GO:0005737">
    <property type="term" value="C:cytoplasm"/>
    <property type="evidence" value="ECO:0007669"/>
    <property type="project" value="UniProtKB-SubCell"/>
</dbReference>
<evidence type="ECO:0000256" key="11">
    <source>
        <dbReference type="NCBIfam" id="TIGR01345"/>
    </source>
</evidence>
<dbReference type="GO" id="GO:0006097">
    <property type="term" value="P:glyoxylate cycle"/>
    <property type="evidence" value="ECO:0007669"/>
    <property type="project" value="UniProtKB-UniRule"/>
</dbReference>
<sequence length="725" mass="80950">MTNYKQVGNLKVAPVLYQFINEEALPGSGLSTEKFWSDFEALVTELTPVNKRLLEKRDQLQAQINAWHQENPDGDFNEYKSFLTRIGYLEDKAEDFLIGTEGVDSEIAYQAGPQLVVPVNNARYAINAANARWGSLYDALYGTDAISEENGASRTSSYNPIRGEKVIAFAKNFLDEVIPLVQSSHAEVVQYSLENGKLVAQLNDGSLTELQEEDKFVGYQGEEESPDALLFKNNGLHFEVQIDRTDSIGKTDDAGVKDILMEAALTTIMDCEDSVAAVDAEDKVDVYRNWLGLMKGDLTSTFKKGSQNMTRRLNPDRTYISPHKEKISLSGRSLMFVRNVGHLMTNSAVLDRNGNEIYEGILDSVITSLIAKHTLLKNGTYQNSKKSSIYIVKPKMHGSKEVAFANTLFNSIEDMLGLERHTIKIGVMDEERRTTLNLKACIKEVKDRVAFINTGFLDRTGDEIHTSMEAGAVIRKNDMKASKWLQGYEQSNVNVGLASGFQGRAQIGKGMWAMPDMMAEMLKQKVGHLKAGANTAWVPSPTAATLHALHYHQIDVRDVQNELLTKSTDLQDDILQIPVAEKPNWSKDEIQQELDNNAQGILGYVVRWVDQGVGCSKVPDINNVGLMEDRATLRISSQHVANWLHHGICTKEQVTETLKRMAKVVDQQNENDPLYQPMSSNYSASIAFQAACDLVFQGYDQPNGYTEPILHRRRIEAKAKAAIKQ</sequence>
<evidence type="ECO:0000256" key="6">
    <source>
        <dbReference type="ARBA" id="ARBA00022723"/>
    </source>
</evidence>
<dbReference type="InterPro" id="IPR006253">
    <property type="entry name" value="Malate_synthG"/>
</dbReference>
<keyword evidence="3 10" id="KW-0963">Cytoplasm</keyword>
<keyword evidence="2 10" id="KW-0329">Glyoxylate bypass</keyword>